<feature type="region of interest" description="Disordered" evidence="1">
    <location>
        <begin position="63"/>
        <end position="82"/>
    </location>
</feature>
<evidence type="ECO:0000256" key="1">
    <source>
        <dbReference type="SAM" id="MobiDB-lite"/>
    </source>
</evidence>
<dbReference type="SUPFAM" id="SSF158791">
    <property type="entry name" value="MgtE N-terminal domain-like"/>
    <property type="match status" value="1"/>
</dbReference>
<feature type="chain" id="PRO_5012263416" description="MgtE intracellular N domain protein" evidence="2">
    <location>
        <begin position="45"/>
        <end position="226"/>
    </location>
</feature>
<evidence type="ECO:0000313" key="4">
    <source>
        <dbReference type="Proteomes" id="UP000207598"/>
    </source>
</evidence>
<feature type="compositionally biased region" description="Basic residues" evidence="1">
    <location>
        <begin position="16"/>
        <end position="25"/>
    </location>
</feature>
<protein>
    <recommendedName>
        <fullName evidence="5">MgtE intracellular N domain protein</fullName>
    </recommendedName>
</protein>
<dbReference type="Proteomes" id="UP000207598">
    <property type="component" value="Unassembled WGS sequence"/>
</dbReference>
<evidence type="ECO:0000313" key="3">
    <source>
        <dbReference type="EMBL" id="SMX32032.1"/>
    </source>
</evidence>
<dbReference type="AlphaFoldDB" id="A0A238JQA4"/>
<dbReference type="RefSeq" id="WP_176445026.1">
    <property type="nucleotide sequence ID" value="NZ_FXYF01000001.1"/>
</dbReference>
<keyword evidence="2" id="KW-0732">Signal</keyword>
<accession>A0A238JQA4</accession>
<reference evidence="3 4" key="1">
    <citation type="submission" date="2017-05" db="EMBL/GenBank/DDBJ databases">
        <authorList>
            <person name="Song R."/>
            <person name="Chenine A.L."/>
            <person name="Ruprecht R.M."/>
        </authorList>
    </citation>
    <scope>NUCLEOTIDE SEQUENCE [LARGE SCALE GENOMIC DNA]</scope>
    <source>
        <strain evidence="3 4">CECT 8898</strain>
    </source>
</reference>
<name>A0A238JQA4_9RHOB</name>
<keyword evidence="4" id="KW-1185">Reference proteome</keyword>
<feature type="signal peptide" evidence="2">
    <location>
        <begin position="1"/>
        <end position="44"/>
    </location>
</feature>
<organism evidence="3 4">
    <name type="scientific">Maliponia aquimaris</name>
    <dbReference type="NCBI Taxonomy" id="1673631"/>
    <lineage>
        <taxon>Bacteria</taxon>
        <taxon>Pseudomonadati</taxon>
        <taxon>Pseudomonadota</taxon>
        <taxon>Alphaproteobacteria</taxon>
        <taxon>Rhodobacterales</taxon>
        <taxon>Paracoccaceae</taxon>
        <taxon>Maliponia</taxon>
    </lineage>
</organism>
<evidence type="ECO:0000256" key="2">
    <source>
        <dbReference type="SAM" id="SignalP"/>
    </source>
</evidence>
<sequence length="226" mass="23533">MAKAQAPAPKTPAAKPAKRRPRRKPRGALAAICALLVTSALLRAAVGASEAIAREDPVAAPQAPAPAKAAAAPQAAQGADPDAPAAYMVAEADLAPLIDALNAREERIRKREAAIEVRMQALTVAEHEIDSKLAALAEAEDSLKRTLTLARTAAEDDIAKLTNVYASMKPKQAAALFEEMDPEFAAGFLGRMRPDAAAAIMAGMTPQAAYLTSVILAGRNADVPKE</sequence>
<gene>
    <name evidence="3" type="ORF">MAA8898_00120</name>
</gene>
<proteinExistence type="predicted"/>
<feature type="region of interest" description="Disordered" evidence="1">
    <location>
        <begin position="1"/>
        <end position="25"/>
    </location>
</feature>
<dbReference type="EMBL" id="FXYF01000001">
    <property type="protein sequence ID" value="SMX32032.1"/>
    <property type="molecule type" value="Genomic_DNA"/>
</dbReference>
<evidence type="ECO:0008006" key="5">
    <source>
        <dbReference type="Google" id="ProtNLM"/>
    </source>
</evidence>
<feature type="compositionally biased region" description="Low complexity" evidence="1">
    <location>
        <begin position="1"/>
        <end position="15"/>
    </location>
</feature>